<dbReference type="GO" id="GO:0020037">
    <property type="term" value="F:heme binding"/>
    <property type="evidence" value="ECO:0007669"/>
    <property type="project" value="UniProtKB-UniRule"/>
</dbReference>
<dbReference type="InterPro" id="IPR036396">
    <property type="entry name" value="Cyt_P450_sf"/>
</dbReference>
<dbReference type="PRINTS" id="PR01683">
    <property type="entry name" value="EP450ICYP1A"/>
</dbReference>
<dbReference type="PROSITE" id="PS00086">
    <property type="entry name" value="CYTOCHROME_P450"/>
    <property type="match status" value="1"/>
</dbReference>
<evidence type="ECO:0000256" key="11">
    <source>
        <dbReference type="ARBA" id="ARBA00047827"/>
    </source>
</evidence>
<dbReference type="GO" id="GO:0042448">
    <property type="term" value="P:progesterone metabolic process"/>
    <property type="evidence" value="ECO:0007669"/>
    <property type="project" value="TreeGrafter"/>
</dbReference>
<sequence length="536" mass="61146">MALMILPFIGALSVSHVLVAVTTACLVYLIIKNAQNKIPEGLQQLPGPKPFPIIGNVLELGNRPYLSLTSMSKRYGDVFQIQIGMRPVVVLSGNKTVRQALIKQGDEFSGRPDLYSFRYINDGKSLSFSTDQAGIWRARRKLAYSALRSFSNLNSTTPEYSCALEEHISKETEYLIKELNTVMKTKGSFDPFRYVVVSVANVICGMCFGRRYDHHDDELLSLVNLSDDFVKVVGSGNPADFIPLLQYLPSTKMKKFVSLNARFSKFVQKLVTEHYATFDKDNIRDITDSLIDHCEDRKLDENANVQMSDEKIVGIVNDLFGAGFDTISTALSWSLMYFVAYPEIQNRLFEEIKEKVGLDRMPVFSDRNNLPLLEAYILELFRHSSYLPFTIPHCITEDQKDGHKTRLLHTTKDTSLNGFFIPKDTCVFINQWQINHDPELWEDPFSFKPERFLNADGTEVNKVEGEKVMTFGLGKRRCIGEVIARNEVFLFLAILIQKLNFQALPGDQLDLTPEYGLTMKHKRYHLRATMRVKNEQ</sequence>
<keyword evidence="9 13" id="KW-0503">Monooxygenase</keyword>
<dbReference type="InterPro" id="IPR001128">
    <property type="entry name" value="Cyt_P450"/>
</dbReference>
<dbReference type="EC" id="1.14.14.1" evidence="14"/>
<dbReference type="InterPro" id="IPR002401">
    <property type="entry name" value="Cyt_P450_E_grp-I"/>
</dbReference>
<keyword evidence="5 14" id="KW-0256">Endoplasmic reticulum</keyword>
<feature type="binding site" description="axial binding residue" evidence="12">
    <location>
        <position position="478"/>
    </location>
    <ligand>
        <name>heme</name>
        <dbReference type="ChEBI" id="CHEBI:30413"/>
    </ligand>
    <ligandPart>
        <name>Fe</name>
        <dbReference type="ChEBI" id="CHEBI:18248"/>
    </ligandPart>
</feature>
<evidence type="ECO:0000256" key="2">
    <source>
        <dbReference type="ARBA" id="ARBA00010617"/>
    </source>
</evidence>
<dbReference type="Proteomes" id="UP000265100">
    <property type="component" value="Chromosome 1"/>
</dbReference>
<evidence type="ECO:0000256" key="5">
    <source>
        <dbReference type="ARBA" id="ARBA00022824"/>
    </source>
</evidence>
<dbReference type="FunFam" id="1.10.630.10:FF:000002">
    <property type="entry name" value="Cytochrome P450 1A1"/>
    <property type="match status" value="1"/>
</dbReference>
<evidence type="ECO:0000256" key="4">
    <source>
        <dbReference type="ARBA" id="ARBA00022723"/>
    </source>
</evidence>
<keyword evidence="6 14" id="KW-0492">Microsome</keyword>
<keyword evidence="7 13" id="KW-0560">Oxidoreductase</keyword>
<dbReference type="GO" id="GO:0004508">
    <property type="term" value="F:steroid 17-alpha-monooxygenase activity"/>
    <property type="evidence" value="ECO:0007669"/>
    <property type="project" value="TreeGrafter"/>
</dbReference>
<evidence type="ECO:0000256" key="7">
    <source>
        <dbReference type="ARBA" id="ARBA00023002"/>
    </source>
</evidence>
<keyword evidence="16" id="KW-1185">Reference proteome</keyword>
<evidence type="ECO:0000313" key="16">
    <source>
        <dbReference type="Proteomes" id="UP000265100"/>
    </source>
</evidence>
<name>A0AAX7TPM1_ASTCA</name>
<evidence type="ECO:0000256" key="3">
    <source>
        <dbReference type="ARBA" id="ARBA00022617"/>
    </source>
</evidence>
<dbReference type="GO" id="GO:0005506">
    <property type="term" value="F:iron ion binding"/>
    <property type="evidence" value="ECO:0007669"/>
    <property type="project" value="UniProtKB-UniRule"/>
</dbReference>
<reference evidence="15" key="2">
    <citation type="submission" date="2025-08" db="UniProtKB">
        <authorList>
            <consortium name="Ensembl"/>
        </authorList>
    </citation>
    <scope>IDENTIFICATION</scope>
</reference>
<dbReference type="GO" id="GO:0005789">
    <property type="term" value="C:endoplasmic reticulum membrane"/>
    <property type="evidence" value="ECO:0007669"/>
    <property type="project" value="UniProtKB-SubCell"/>
</dbReference>
<dbReference type="AlphaFoldDB" id="A0AAX7TPM1"/>
<dbReference type="InterPro" id="IPR008066">
    <property type="entry name" value="Cyt_P450_E_grp-I_CYP1"/>
</dbReference>
<keyword evidence="3 12" id="KW-0349">Heme</keyword>
<evidence type="ECO:0000313" key="15">
    <source>
        <dbReference type="Ensembl" id="ENSACLP00000058894.1"/>
    </source>
</evidence>
<keyword evidence="4 12" id="KW-0479">Metal-binding</keyword>
<dbReference type="GeneTree" id="ENSGT00950000183037"/>
<dbReference type="PANTHER" id="PTHR24289">
    <property type="entry name" value="STEROID 17-ALPHA-HYDROXYLASE/17,20 LYASE"/>
    <property type="match status" value="1"/>
</dbReference>
<evidence type="ECO:0000256" key="10">
    <source>
        <dbReference type="ARBA" id="ARBA00023136"/>
    </source>
</evidence>
<accession>A0AAX7TPM1</accession>
<dbReference type="InterPro" id="IPR017972">
    <property type="entry name" value="Cyt_P450_CS"/>
</dbReference>
<evidence type="ECO:0000256" key="8">
    <source>
        <dbReference type="ARBA" id="ARBA00023004"/>
    </source>
</evidence>
<dbReference type="PRINTS" id="PR00385">
    <property type="entry name" value="P450"/>
</dbReference>
<proteinExistence type="inferred from homology"/>
<comment type="function">
    <text evidence="14">Cytochromes P450 are a group of heme-thiolate monooxygenases. They oxidize a variety of structurally unrelated compounds, including steroids, fatty acids, and xenobiotics.</text>
</comment>
<organism evidence="15 16">
    <name type="scientific">Astatotilapia calliptera</name>
    <name type="common">Eastern happy</name>
    <name type="synonym">Chromis callipterus</name>
    <dbReference type="NCBI Taxonomy" id="8154"/>
    <lineage>
        <taxon>Eukaryota</taxon>
        <taxon>Metazoa</taxon>
        <taxon>Chordata</taxon>
        <taxon>Craniata</taxon>
        <taxon>Vertebrata</taxon>
        <taxon>Euteleostomi</taxon>
        <taxon>Actinopterygii</taxon>
        <taxon>Neopterygii</taxon>
        <taxon>Teleostei</taxon>
        <taxon>Neoteleostei</taxon>
        <taxon>Acanthomorphata</taxon>
        <taxon>Ovalentaria</taxon>
        <taxon>Cichlomorphae</taxon>
        <taxon>Cichliformes</taxon>
        <taxon>Cichlidae</taxon>
        <taxon>African cichlids</taxon>
        <taxon>Pseudocrenilabrinae</taxon>
        <taxon>Haplochromini</taxon>
        <taxon>Astatotilapia</taxon>
    </lineage>
</organism>
<comment type="catalytic activity">
    <reaction evidence="11">
        <text>an organic molecule + reduced [NADPH--hemoprotein reductase] + O2 = an alcohol + oxidized [NADPH--hemoprotein reductase] + H2O + H(+)</text>
        <dbReference type="Rhea" id="RHEA:17149"/>
        <dbReference type="Rhea" id="RHEA-COMP:11964"/>
        <dbReference type="Rhea" id="RHEA-COMP:11965"/>
        <dbReference type="ChEBI" id="CHEBI:15377"/>
        <dbReference type="ChEBI" id="CHEBI:15378"/>
        <dbReference type="ChEBI" id="CHEBI:15379"/>
        <dbReference type="ChEBI" id="CHEBI:30879"/>
        <dbReference type="ChEBI" id="CHEBI:57618"/>
        <dbReference type="ChEBI" id="CHEBI:58210"/>
        <dbReference type="ChEBI" id="CHEBI:142491"/>
        <dbReference type="EC" id="1.14.14.1"/>
    </reaction>
</comment>
<comment type="subcellular location">
    <subcellularLocation>
        <location evidence="14">Endoplasmic reticulum membrane</location>
        <topology evidence="14">Peripheral membrane protein</topology>
    </subcellularLocation>
    <subcellularLocation>
        <location evidence="14">Microsome membrane</location>
        <topology evidence="14">Peripheral membrane protein</topology>
    </subcellularLocation>
</comment>
<evidence type="ECO:0000256" key="14">
    <source>
        <dbReference type="RuleBase" id="RU368045"/>
    </source>
</evidence>
<dbReference type="Gene3D" id="1.10.630.10">
    <property type="entry name" value="Cytochrome P450"/>
    <property type="match status" value="1"/>
</dbReference>
<protein>
    <recommendedName>
        <fullName evidence="14">Cytochrome P450 1A</fullName>
        <ecNumber evidence="14">1.14.14.1</ecNumber>
    </recommendedName>
</protein>
<dbReference type="GO" id="GO:0042446">
    <property type="term" value="P:hormone biosynthetic process"/>
    <property type="evidence" value="ECO:0007669"/>
    <property type="project" value="TreeGrafter"/>
</dbReference>
<dbReference type="CDD" id="cd20676">
    <property type="entry name" value="CYP1A"/>
    <property type="match status" value="1"/>
</dbReference>
<comment type="cofactor">
    <cofactor evidence="1 12 14">
        <name>heme</name>
        <dbReference type="ChEBI" id="CHEBI:30413"/>
    </cofactor>
</comment>
<keyword evidence="8 12" id="KW-0408">Iron</keyword>
<evidence type="ECO:0000256" key="6">
    <source>
        <dbReference type="ARBA" id="ARBA00022848"/>
    </source>
</evidence>
<dbReference type="Ensembl" id="ENSACLT00000066857.1">
    <property type="protein sequence ID" value="ENSACLP00000058894.1"/>
    <property type="gene ID" value="ENSACLG00000018791.2"/>
</dbReference>
<dbReference type="Pfam" id="PF00067">
    <property type="entry name" value="p450"/>
    <property type="match status" value="1"/>
</dbReference>
<keyword evidence="10" id="KW-0472">Membrane</keyword>
<dbReference type="PANTHER" id="PTHR24289:SF21">
    <property type="entry name" value="CYTOCHROME P450 1A"/>
    <property type="match status" value="1"/>
</dbReference>
<evidence type="ECO:0000256" key="13">
    <source>
        <dbReference type="RuleBase" id="RU000461"/>
    </source>
</evidence>
<reference evidence="15" key="1">
    <citation type="submission" date="2018-05" db="EMBL/GenBank/DDBJ databases">
        <authorList>
            <person name="Datahose"/>
        </authorList>
    </citation>
    <scope>NUCLEOTIDE SEQUENCE</scope>
</reference>
<comment type="similarity">
    <text evidence="2 13">Belongs to the cytochrome P450 family.</text>
</comment>
<reference evidence="15" key="3">
    <citation type="submission" date="2025-09" db="UniProtKB">
        <authorList>
            <consortium name="Ensembl"/>
        </authorList>
    </citation>
    <scope>IDENTIFICATION</scope>
</reference>
<evidence type="ECO:0000256" key="12">
    <source>
        <dbReference type="PIRSR" id="PIRSR602401-1"/>
    </source>
</evidence>
<dbReference type="SUPFAM" id="SSF48264">
    <property type="entry name" value="Cytochrome P450"/>
    <property type="match status" value="1"/>
</dbReference>
<dbReference type="PRINTS" id="PR00463">
    <property type="entry name" value="EP450I"/>
</dbReference>
<evidence type="ECO:0000256" key="9">
    <source>
        <dbReference type="ARBA" id="ARBA00023033"/>
    </source>
</evidence>
<evidence type="ECO:0000256" key="1">
    <source>
        <dbReference type="ARBA" id="ARBA00001971"/>
    </source>
</evidence>